<sequence>MPDDLPAGLVLVDVKAELFKSLGHPARIQLLEMLADGPVAVSRLRDDTGLEPSNLSQHLSLLRRQRLIVPSRRDGRLFYELASPEVNVLLAAARSLLGTLLHTSRLTLSPLGEAANQDAIR</sequence>
<evidence type="ECO:0000256" key="3">
    <source>
        <dbReference type="ARBA" id="ARBA00023163"/>
    </source>
</evidence>
<comment type="caution">
    <text evidence="5">The sequence shown here is derived from an EMBL/GenBank/DDBJ whole genome shotgun (WGS) entry which is preliminary data.</text>
</comment>
<dbReference type="InterPro" id="IPR036390">
    <property type="entry name" value="WH_DNA-bd_sf"/>
</dbReference>
<evidence type="ECO:0000256" key="2">
    <source>
        <dbReference type="ARBA" id="ARBA00023125"/>
    </source>
</evidence>
<dbReference type="SUPFAM" id="SSF46785">
    <property type="entry name" value="Winged helix' DNA-binding domain"/>
    <property type="match status" value="1"/>
</dbReference>
<dbReference type="Proteomes" id="UP000276055">
    <property type="component" value="Unassembled WGS sequence"/>
</dbReference>
<dbReference type="Gene3D" id="1.10.10.10">
    <property type="entry name" value="Winged helix-like DNA-binding domain superfamily/Winged helix DNA-binding domain"/>
    <property type="match status" value="1"/>
</dbReference>
<dbReference type="PANTHER" id="PTHR43132">
    <property type="entry name" value="ARSENICAL RESISTANCE OPERON REPRESSOR ARSR-RELATED"/>
    <property type="match status" value="1"/>
</dbReference>
<keyword evidence="1" id="KW-0805">Transcription regulation</keyword>
<dbReference type="Pfam" id="PF01022">
    <property type="entry name" value="HTH_5"/>
    <property type="match status" value="1"/>
</dbReference>
<dbReference type="PANTHER" id="PTHR43132:SF2">
    <property type="entry name" value="ARSENICAL RESISTANCE OPERON REPRESSOR ARSR-RELATED"/>
    <property type="match status" value="1"/>
</dbReference>
<reference evidence="5 6" key="1">
    <citation type="submission" date="2018-10" db="EMBL/GenBank/DDBJ databases">
        <title>Genomic Encyclopedia of Type Strains, Phase IV (KMG-IV): sequencing the most valuable type-strain genomes for metagenomic binning, comparative biology and taxonomic classification.</title>
        <authorList>
            <person name="Goeker M."/>
        </authorList>
    </citation>
    <scope>NUCLEOTIDE SEQUENCE [LARGE SCALE GENOMIC DNA]</scope>
    <source>
        <strain evidence="5 6">DSM 25586</strain>
    </source>
</reference>
<dbReference type="EMBL" id="RBIR01000001">
    <property type="protein sequence ID" value="RKR30130.1"/>
    <property type="molecule type" value="Genomic_DNA"/>
</dbReference>
<dbReference type="InterPro" id="IPR011991">
    <property type="entry name" value="ArsR-like_HTH"/>
</dbReference>
<keyword evidence="3" id="KW-0804">Transcription</keyword>
<feature type="domain" description="HTH arsR-type" evidence="4">
    <location>
        <begin position="7"/>
        <end position="101"/>
    </location>
</feature>
<dbReference type="InterPro" id="IPR051011">
    <property type="entry name" value="Metal_resp_trans_reg"/>
</dbReference>
<proteinExistence type="predicted"/>
<dbReference type="PROSITE" id="PS50987">
    <property type="entry name" value="HTH_ARSR_2"/>
    <property type="match status" value="1"/>
</dbReference>
<dbReference type="RefSeq" id="WP_120950230.1">
    <property type="nucleotide sequence ID" value="NZ_RBIR01000001.1"/>
</dbReference>
<dbReference type="GO" id="GO:0003677">
    <property type="term" value="F:DNA binding"/>
    <property type="evidence" value="ECO:0007669"/>
    <property type="project" value="UniProtKB-KW"/>
</dbReference>
<name>A0A495FLL6_9MICC</name>
<gene>
    <name evidence="5" type="ORF">C8D78_0449</name>
</gene>
<dbReference type="SMART" id="SM00418">
    <property type="entry name" value="HTH_ARSR"/>
    <property type="match status" value="1"/>
</dbReference>
<evidence type="ECO:0000313" key="6">
    <source>
        <dbReference type="Proteomes" id="UP000276055"/>
    </source>
</evidence>
<accession>A0A495FLL6</accession>
<dbReference type="CDD" id="cd00090">
    <property type="entry name" value="HTH_ARSR"/>
    <property type="match status" value="1"/>
</dbReference>
<dbReference type="AlphaFoldDB" id="A0A495FLL6"/>
<dbReference type="OrthoDB" id="194599at2"/>
<organism evidence="5 6">
    <name type="scientific">Arthrobacter oryzae</name>
    <dbReference type="NCBI Taxonomy" id="409290"/>
    <lineage>
        <taxon>Bacteria</taxon>
        <taxon>Bacillati</taxon>
        <taxon>Actinomycetota</taxon>
        <taxon>Actinomycetes</taxon>
        <taxon>Micrococcales</taxon>
        <taxon>Micrococcaceae</taxon>
        <taxon>Arthrobacter</taxon>
    </lineage>
</organism>
<dbReference type="GO" id="GO:0003700">
    <property type="term" value="F:DNA-binding transcription factor activity"/>
    <property type="evidence" value="ECO:0007669"/>
    <property type="project" value="InterPro"/>
</dbReference>
<dbReference type="NCBIfam" id="NF033788">
    <property type="entry name" value="HTH_metalloreg"/>
    <property type="match status" value="1"/>
</dbReference>
<dbReference type="InterPro" id="IPR036388">
    <property type="entry name" value="WH-like_DNA-bd_sf"/>
</dbReference>
<dbReference type="InterPro" id="IPR001845">
    <property type="entry name" value="HTH_ArsR_DNA-bd_dom"/>
</dbReference>
<evidence type="ECO:0000259" key="4">
    <source>
        <dbReference type="PROSITE" id="PS50987"/>
    </source>
</evidence>
<dbReference type="PRINTS" id="PR00778">
    <property type="entry name" value="HTHARSR"/>
</dbReference>
<evidence type="ECO:0000313" key="5">
    <source>
        <dbReference type="EMBL" id="RKR30130.1"/>
    </source>
</evidence>
<protein>
    <submittedName>
        <fullName evidence="5">ArsR family transcriptional regulator</fullName>
    </submittedName>
</protein>
<keyword evidence="2" id="KW-0238">DNA-binding</keyword>
<evidence type="ECO:0000256" key="1">
    <source>
        <dbReference type="ARBA" id="ARBA00023015"/>
    </source>
</evidence>